<reference evidence="2" key="2">
    <citation type="submission" date="2023-06" db="EMBL/GenBank/DDBJ databases">
        <authorList>
            <person name="Ma L."/>
            <person name="Liu K.-W."/>
            <person name="Li Z."/>
            <person name="Hsiao Y.-Y."/>
            <person name="Qi Y."/>
            <person name="Fu T."/>
            <person name="Tang G."/>
            <person name="Zhang D."/>
            <person name="Sun W.-H."/>
            <person name="Liu D.-K."/>
            <person name="Li Y."/>
            <person name="Chen G.-Z."/>
            <person name="Liu X.-D."/>
            <person name="Liao X.-Y."/>
            <person name="Jiang Y.-T."/>
            <person name="Yu X."/>
            <person name="Hao Y."/>
            <person name="Huang J."/>
            <person name="Zhao X.-W."/>
            <person name="Ke S."/>
            <person name="Chen Y.-Y."/>
            <person name="Wu W.-L."/>
            <person name="Hsu J.-L."/>
            <person name="Lin Y.-F."/>
            <person name="Huang M.-D."/>
            <person name="Li C.-Y."/>
            <person name="Huang L."/>
            <person name="Wang Z.-W."/>
            <person name="Zhao X."/>
            <person name="Zhong W.-Y."/>
            <person name="Peng D.-H."/>
            <person name="Ahmad S."/>
            <person name="Lan S."/>
            <person name="Zhang J.-S."/>
            <person name="Tsai W.-C."/>
            <person name="Van De Peer Y."/>
            <person name="Liu Z.-J."/>
        </authorList>
    </citation>
    <scope>NUCLEOTIDE SEQUENCE</scope>
    <source>
        <strain evidence="2">CP</strain>
        <tissue evidence="2">Leaves</tissue>
    </source>
</reference>
<protein>
    <recommendedName>
        <fullName evidence="4">F-box protein</fullName>
    </recommendedName>
</protein>
<evidence type="ECO:0000313" key="2">
    <source>
        <dbReference type="EMBL" id="KAK1285528.1"/>
    </source>
</evidence>
<gene>
    <name evidence="2" type="ORF">QJS10_CPB20g00915</name>
</gene>
<feature type="compositionally biased region" description="Acidic residues" evidence="1">
    <location>
        <begin position="1"/>
        <end position="20"/>
    </location>
</feature>
<dbReference type="Proteomes" id="UP001180020">
    <property type="component" value="Unassembled WGS sequence"/>
</dbReference>
<dbReference type="EMBL" id="JAUJYO010000020">
    <property type="protein sequence ID" value="KAK1285528.1"/>
    <property type="molecule type" value="Genomic_DNA"/>
</dbReference>
<evidence type="ECO:0000256" key="1">
    <source>
        <dbReference type="SAM" id="MobiDB-lite"/>
    </source>
</evidence>
<comment type="caution">
    <text evidence="2">The sequence shown here is derived from an EMBL/GenBank/DDBJ whole genome shotgun (WGS) entry which is preliminary data.</text>
</comment>
<accession>A0AAV9CB75</accession>
<proteinExistence type="predicted"/>
<evidence type="ECO:0008006" key="4">
    <source>
        <dbReference type="Google" id="ProtNLM"/>
    </source>
</evidence>
<name>A0AAV9CB75_ACOCL</name>
<evidence type="ECO:0000313" key="3">
    <source>
        <dbReference type="Proteomes" id="UP001180020"/>
    </source>
</evidence>
<sequence>MDSDDDDNFDELFEEDEEEEDLHHDESSSTSAEDEPPSTPQSFAIHQWRHLNLFCITGTLLKSLALITPRWRGICQRYAVYAEDVLHPGFGPIWISDYREMLTILNADLEFMKVVIRASLPANVGLDPPQEDQAFGFHEFMPPPLTVDLGVEFRRGWARISVTNCMMIFKWVVRVVSQRVPERGARYDNARDLDEVFLTFRRVVTRLQEMVTIIMDCLGVLETVIGDGGGGGGRGGGVSKVLSVLVA</sequence>
<keyword evidence="3" id="KW-1185">Reference proteome</keyword>
<dbReference type="AlphaFoldDB" id="A0AAV9CB75"/>
<feature type="region of interest" description="Disordered" evidence="1">
    <location>
        <begin position="1"/>
        <end position="41"/>
    </location>
</feature>
<reference evidence="2" key="1">
    <citation type="journal article" date="2023" name="Nat. Commun.">
        <title>Diploid and tetraploid genomes of Acorus and the evolution of monocots.</title>
        <authorList>
            <person name="Ma L."/>
            <person name="Liu K.W."/>
            <person name="Li Z."/>
            <person name="Hsiao Y.Y."/>
            <person name="Qi Y."/>
            <person name="Fu T."/>
            <person name="Tang G.D."/>
            <person name="Zhang D."/>
            <person name="Sun W.H."/>
            <person name="Liu D.K."/>
            <person name="Li Y."/>
            <person name="Chen G.Z."/>
            <person name="Liu X.D."/>
            <person name="Liao X.Y."/>
            <person name="Jiang Y.T."/>
            <person name="Yu X."/>
            <person name="Hao Y."/>
            <person name="Huang J."/>
            <person name="Zhao X.W."/>
            <person name="Ke S."/>
            <person name="Chen Y.Y."/>
            <person name="Wu W.L."/>
            <person name="Hsu J.L."/>
            <person name="Lin Y.F."/>
            <person name="Huang M.D."/>
            <person name="Li C.Y."/>
            <person name="Huang L."/>
            <person name="Wang Z.W."/>
            <person name="Zhao X."/>
            <person name="Zhong W.Y."/>
            <person name="Peng D.H."/>
            <person name="Ahmad S."/>
            <person name="Lan S."/>
            <person name="Zhang J.S."/>
            <person name="Tsai W.C."/>
            <person name="Van de Peer Y."/>
            <person name="Liu Z.J."/>
        </authorList>
    </citation>
    <scope>NUCLEOTIDE SEQUENCE</scope>
    <source>
        <strain evidence="2">CP</strain>
    </source>
</reference>
<organism evidence="2 3">
    <name type="scientific">Acorus calamus</name>
    <name type="common">Sweet flag</name>
    <dbReference type="NCBI Taxonomy" id="4465"/>
    <lineage>
        <taxon>Eukaryota</taxon>
        <taxon>Viridiplantae</taxon>
        <taxon>Streptophyta</taxon>
        <taxon>Embryophyta</taxon>
        <taxon>Tracheophyta</taxon>
        <taxon>Spermatophyta</taxon>
        <taxon>Magnoliopsida</taxon>
        <taxon>Liliopsida</taxon>
        <taxon>Acoraceae</taxon>
        <taxon>Acorus</taxon>
    </lineage>
</organism>